<dbReference type="Proteomes" id="UP000250275">
    <property type="component" value="Unassembled WGS sequence"/>
</dbReference>
<dbReference type="EMBL" id="KQ762833">
    <property type="protein sequence ID" value="OAD55423.1"/>
    <property type="molecule type" value="Genomic_DNA"/>
</dbReference>
<sequence length="130" mass="14505">MSHESGPINRSHPVLNIGEQLSASLVFRRNRYYFQCWLRFALDSGQISGIEGIPRDSAERARSRRKLDQVGTGGTQRPGAGVVDARDVSQSGEACSRLSMRRLSVHFRGQLEKRRGRKCVCSSLSFLPAE</sequence>
<organism evidence="2 3">
    <name type="scientific">Eufriesea mexicana</name>
    <dbReference type="NCBI Taxonomy" id="516756"/>
    <lineage>
        <taxon>Eukaryota</taxon>
        <taxon>Metazoa</taxon>
        <taxon>Ecdysozoa</taxon>
        <taxon>Arthropoda</taxon>
        <taxon>Hexapoda</taxon>
        <taxon>Insecta</taxon>
        <taxon>Pterygota</taxon>
        <taxon>Neoptera</taxon>
        <taxon>Endopterygota</taxon>
        <taxon>Hymenoptera</taxon>
        <taxon>Apocrita</taxon>
        <taxon>Aculeata</taxon>
        <taxon>Apoidea</taxon>
        <taxon>Anthophila</taxon>
        <taxon>Apidae</taxon>
        <taxon>Eufriesea</taxon>
    </lineage>
</organism>
<protein>
    <submittedName>
        <fullName evidence="2">Uncharacterized protein</fullName>
    </submittedName>
</protein>
<evidence type="ECO:0000313" key="2">
    <source>
        <dbReference type="EMBL" id="OAD55423.1"/>
    </source>
</evidence>
<accession>A0A310S9X5</accession>
<name>A0A310S9X5_9HYME</name>
<evidence type="ECO:0000256" key="1">
    <source>
        <dbReference type="SAM" id="MobiDB-lite"/>
    </source>
</evidence>
<keyword evidence="3" id="KW-1185">Reference proteome</keyword>
<evidence type="ECO:0000313" key="3">
    <source>
        <dbReference type="Proteomes" id="UP000250275"/>
    </source>
</evidence>
<dbReference type="AlphaFoldDB" id="A0A310S9X5"/>
<feature type="region of interest" description="Disordered" evidence="1">
    <location>
        <begin position="52"/>
        <end position="86"/>
    </location>
</feature>
<proteinExistence type="predicted"/>
<reference evidence="2 3" key="1">
    <citation type="submission" date="2015-07" db="EMBL/GenBank/DDBJ databases">
        <title>The genome of Eufriesea mexicana.</title>
        <authorList>
            <person name="Pan H."/>
            <person name="Kapheim K."/>
        </authorList>
    </citation>
    <scope>NUCLEOTIDE SEQUENCE [LARGE SCALE GENOMIC DNA]</scope>
    <source>
        <strain evidence="2">0111107269</strain>
        <tissue evidence="2">Whole body</tissue>
    </source>
</reference>
<gene>
    <name evidence="2" type="ORF">WN48_04804</name>
</gene>